<keyword evidence="2" id="KW-1185">Reference proteome</keyword>
<dbReference type="Pfam" id="PF13589">
    <property type="entry name" value="HATPase_c_3"/>
    <property type="match status" value="1"/>
</dbReference>
<dbReference type="Gene3D" id="3.30.565.10">
    <property type="entry name" value="Histidine kinase-like ATPase, C-terminal domain"/>
    <property type="match status" value="1"/>
</dbReference>
<keyword evidence="1" id="KW-0067">ATP-binding</keyword>
<dbReference type="Proteomes" id="UP001322392">
    <property type="component" value="Chromosome"/>
</dbReference>
<keyword evidence="1" id="KW-0547">Nucleotide-binding</keyword>
<protein>
    <submittedName>
        <fullName evidence="1">ATP-binding protein</fullName>
    </submittedName>
</protein>
<proteinExistence type="predicted"/>
<dbReference type="GO" id="GO:0005524">
    <property type="term" value="F:ATP binding"/>
    <property type="evidence" value="ECO:0007669"/>
    <property type="project" value="UniProtKB-KW"/>
</dbReference>
<evidence type="ECO:0000313" key="2">
    <source>
        <dbReference type="Proteomes" id="UP001322392"/>
    </source>
</evidence>
<gene>
    <name evidence="1" type="ORF">SPL95_18630</name>
</gene>
<evidence type="ECO:0000313" key="1">
    <source>
        <dbReference type="EMBL" id="WRI22626.1"/>
    </source>
</evidence>
<dbReference type="EMBL" id="CP139639">
    <property type="protein sequence ID" value="WRI22626.1"/>
    <property type="molecule type" value="Genomic_DNA"/>
</dbReference>
<name>A0ABZ1A0Z6_9PSED</name>
<dbReference type="SUPFAM" id="SSF55874">
    <property type="entry name" value="ATPase domain of HSP90 chaperone/DNA topoisomerase II/histidine kinase"/>
    <property type="match status" value="1"/>
</dbReference>
<dbReference type="InterPro" id="IPR036890">
    <property type="entry name" value="HATPase_C_sf"/>
</dbReference>
<sequence length="664" mass="75346">MASAFKANDFSGNTKITDAGIRNNFSKSLDPWSPLVELIWNGFDANADNISITTRDTGLNATESITILDDGTGIDFTRPDDNFLRFRDSLKKKSHDVHGEKGIGRLAFHRICNRAIWYTKFKDENARIEISSSSLSSVKGTTIPANEQNALLANSTSGTCVELLEFIGYFPSQAALTSQLSLEFGWYLALNPSKQLIFNGQIVTPPEHSCSDTSFTIEGSEFKLRLIHWRDKPASERSYTYYRSSSENVIYHAPSSLNKKPNYHTTLSVLSSWFDEFSEDENGQSLDMRSMQHSKVWKTLQKEVGAFAQDHYKSYLVGQADEQIQKLIDDGDFPDYSDLGKSYSEWRLGNLKGILRIIIISEPRIFKDSNKRQRKIIIRLLDKISVSNENDAIFDVLEGILDLDEASMQLFSDQIKTAKLNNIIQTIEKLQKREAAISRISEIMLNHHNETLETPDLQGVIEANTWLFGNQYETIGAEETTFTVIAENLRNSIAGINEVLDDDVDDGANLSGANRQVDLFLVRRNMQYDSYNNQPYFRCVIVEIKRPSIALNKKHLRQIDDYAGILAKHPQFNGIQTRYEIILLGRKISPNDYDISERLEQVAGRNDPGLVGGGPIKKYVKTWQTIIEEFRIANDYLLATLQTQRDTLESSKEDLLKHLHSPTH</sequence>
<dbReference type="RefSeq" id="WP_323986435.1">
    <property type="nucleotide sequence ID" value="NZ_CP139639.1"/>
</dbReference>
<reference evidence="1 2" key="1">
    <citation type="submission" date="2023-12" db="EMBL/GenBank/DDBJ databases">
        <title>First complete genome sequence of Pseudomonas canadensis strain Pcan-CK-23 isolated from homogenized tissues of Zophobas morio larvae.</title>
        <authorList>
            <person name="Kundlacz C."/>
            <person name="Aldeia C."/>
            <person name="Eddoubaji Y."/>
            <person name="Campos-Madueno E.I."/>
            <person name="Endimiani A."/>
        </authorList>
    </citation>
    <scope>NUCLEOTIDE SEQUENCE [LARGE SCALE GENOMIC DNA]</scope>
    <source>
        <strain evidence="1 2">Pcan-CK-23</strain>
    </source>
</reference>
<accession>A0ABZ1A0Z6</accession>
<organism evidence="1 2">
    <name type="scientific">Pseudomonas canadensis</name>
    <dbReference type="NCBI Taxonomy" id="915099"/>
    <lineage>
        <taxon>Bacteria</taxon>
        <taxon>Pseudomonadati</taxon>
        <taxon>Pseudomonadota</taxon>
        <taxon>Gammaproteobacteria</taxon>
        <taxon>Pseudomonadales</taxon>
        <taxon>Pseudomonadaceae</taxon>
        <taxon>Pseudomonas</taxon>
    </lineage>
</organism>